<feature type="compositionally biased region" description="Polar residues" evidence="1">
    <location>
        <begin position="45"/>
        <end position="54"/>
    </location>
</feature>
<proteinExistence type="predicted"/>
<dbReference type="PROSITE" id="PS50033">
    <property type="entry name" value="UBX"/>
    <property type="match status" value="1"/>
</dbReference>
<dbReference type="OrthoDB" id="1026733at2759"/>
<feature type="compositionally biased region" description="Low complexity" evidence="1">
    <location>
        <begin position="58"/>
        <end position="69"/>
    </location>
</feature>
<feature type="region of interest" description="Disordered" evidence="1">
    <location>
        <begin position="146"/>
        <end position="195"/>
    </location>
</feature>
<dbReference type="InterPro" id="IPR001012">
    <property type="entry name" value="UBX_dom"/>
</dbReference>
<organism evidence="3 4">
    <name type="scientific">Seminavis robusta</name>
    <dbReference type="NCBI Taxonomy" id="568900"/>
    <lineage>
        <taxon>Eukaryota</taxon>
        <taxon>Sar</taxon>
        <taxon>Stramenopiles</taxon>
        <taxon>Ochrophyta</taxon>
        <taxon>Bacillariophyta</taxon>
        <taxon>Bacillariophyceae</taxon>
        <taxon>Bacillariophycidae</taxon>
        <taxon>Naviculales</taxon>
        <taxon>Naviculaceae</taxon>
        <taxon>Seminavis</taxon>
    </lineage>
</organism>
<reference evidence="3" key="1">
    <citation type="submission" date="2020-06" db="EMBL/GenBank/DDBJ databases">
        <authorList>
            <consortium name="Plant Systems Biology data submission"/>
        </authorList>
    </citation>
    <scope>NUCLEOTIDE SEQUENCE</scope>
    <source>
        <strain evidence="3">D6</strain>
    </source>
</reference>
<evidence type="ECO:0000259" key="2">
    <source>
        <dbReference type="PROSITE" id="PS50033"/>
    </source>
</evidence>
<evidence type="ECO:0000313" key="3">
    <source>
        <dbReference type="EMBL" id="CAB9514384.1"/>
    </source>
</evidence>
<feature type="compositionally biased region" description="Low complexity" evidence="1">
    <location>
        <begin position="182"/>
        <end position="195"/>
    </location>
</feature>
<feature type="region of interest" description="Disordered" evidence="1">
    <location>
        <begin position="481"/>
        <end position="501"/>
    </location>
</feature>
<dbReference type="InterPro" id="IPR050730">
    <property type="entry name" value="UBX_domain-protein"/>
</dbReference>
<keyword evidence="4" id="KW-1185">Reference proteome</keyword>
<dbReference type="GO" id="GO:0005783">
    <property type="term" value="C:endoplasmic reticulum"/>
    <property type="evidence" value="ECO:0007669"/>
    <property type="project" value="TreeGrafter"/>
</dbReference>
<dbReference type="Pfam" id="PF00789">
    <property type="entry name" value="UBX"/>
    <property type="match status" value="1"/>
</dbReference>
<feature type="domain" description="UBX" evidence="2">
    <location>
        <begin position="530"/>
        <end position="602"/>
    </location>
</feature>
<dbReference type="GO" id="GO:0043130">
    <property type="term" value="F:ubiquitin binding"/>
    <property type="evidence" value="ECO:0007669"/>
    <property type="project" value="TreeGrafter"/>
</dbReference>
<feature type="compositionally biased region" description="Low complexity" evidence="1">
    <location>
        <begin position="276"/>
        <end position="291"/>
    </location>
</feature>
<dbReference type="PANTHER" id="PTHR23322:SF1">
    <property type="entry name" value="FAS-ASSOCIATED FACTOR 2"/>
    <property type="match status" value="1"/>
</dbReference>
<protein>
    <submittedName>
        <fullName evidence="3">UBX domain-containing protein</fullName>
    </submittedName>
</protein>
<name>A0A9N8E9Q1_9STRA</name>
<dbReference type="SUPFAM" id="SSF54236">
    <property type="entry name" value="Ubiquitin-like"/>
    <property type="match status" value="1"/>
</dbReference>
<feature type="compositionally biased region" description="Pro residues" evidence="1">
    <location>
        <begin position="259"/>
        <end position="268"/>
    </location>
</feature>
<dbReference type="EMBL" id="CAICTM010000649">
    <property type="protein sequence ID" value="CAB9514384.1"/>
    <property type="molecule type" value="Genomic_DNA"/>
</dbReference>
<dbReference type="PANTHER" id="PTHR23322">
    <property type="entry name" value="FAS-ASSOCIATED PROTEIN"/>
    <property type="match status" value="1"/>
</dbReference>
<dbReference type="InterPro" id="IPR029071">
    <property type="entry name" value="Ubiquitin-like_domsf"/>
</dbReference>
<gene>
    <name evidence="3" type="ORF">SEMRO_650_G181400.1</name>
</gene>
<feature type="region of interest" description="Disordered" evidence="1">
    <location>
        <begin position="608"/>
        <end position="632"/>
    </location>
</feature>
<feature type="region of interest" description="Disordered" evidence="1">
    <location>
        <begin position="45"/>
        <end position="69"/>
    </location>
</feature>
<evidence type="ECO:0000256" key="1">
    <source>
        <dbReference type="SAM" id="MobiDB-lite"/>
    </source>
</evidence>
<feature type="compositionally biased region" description="Acidic residues" evidence="1">
    <location>
        <begin position="154"/>
        <end position="181"/>
    </location>
</feature>
<dbReference type="Proteomes" id="UP001153069">
    <property type="component" value="Unassembled WGS sequence"/>
</dbReference>
<dbReference type="CDD" id="cd01767">
    <property type="entry name" value="UBX"/>
    <property type="match status" value="1"/>
</dbReference>
<comment type="caution">
    <text evidence="3">The sequence shown here is derived from an EMBL/GenBank/DDBJ whole genome shotgun (WGS) entry which is preliminary data.</text>
</comment>
<evidence type="ECO:0000313" key="4">
    <source>
        <dbReference type="Proteomes" id="UP001153069"/>
    </source>
</evidence>
<dbReference type="Gene3D" id="3.10.20.90">
    <property type="entry name" value="Phosphatidylinositol 3-kinase Catalytic Subunit, Chain A, domain 1"/>
    <property type="match status" value="1"/>
</dbReference>
<accession>A0A9N8E9Q1</accession>
<sequence length="632" mass="69511">MLEHVSEDDAAWSVPAATARPRSPCGGAYAYVSFLLKNEGWRDTLQQHQRPTTRSNPKDSLPPSLSSPLNLLAPTNNMVLRRHERIPPNIVAIAWISLCLLLLNTKAALGISRPFGLQTKNHLKIPSAIRLNLPLDLTSGSSSIAQFRGGAAWSDDDDEEEEEEDESETEDEEEEEDEEDSGVSNSTNGNSNSPANLIISTLKSVSKALMRGVTAAIQSLESDSDKDEDASIVGRVVQMVQSFWSAALNSGSNKKSDNPPSPSKPPKSTPKETVRTTTEPAATSSTTTPTSDFGTYLAQTYGVADGRTGDDNPVLGGSLNDALKVARANARLLLVLIPNKGKNDKKAVEGFLSSQVATMAKKKARKKGETGSFLLWGAKAGSSEATQAMKRFKVKPKNSKGEKIPILLVAYPAQGFSKGVLKIAPKVLAQHHCSPPPSADTMMEWLNDLRKRHAKQYDKMQLDRREAQLYQERKAGYQESVKSDVDRKIREKKEEEERIAKEKAEKERLAALEQRRKELLESLPEEPKAGNKDAMTLSIRLADGRSGKRRFAKETELSIVFNWVDASFQMERETVVLTTMNGKQTFNWEDTTDEKTLADAGLGRMVGFRVSENKPGDEKSGDEKEETAKEEA</sequence>
<dbReference type="GO" id="GO:0036503">
    <property type="term" value="P:ERAD pathway"/>
    <property type="evidence" value="ECO:0007669"/>
    <property type="project" value="TreeGrafter"/>
</dbReference>
<feature type="region of interest" description="Disordered" evidence="1">
    <location>
        <begin position="249"/>
        <end position="291"/>
    </location>
</feature>
<feature type="compositionally biased region" description="Basic and acidic residues" evidence="1">
    <location>
        <begin position="611"/>
        <end position="632"/>
    </location>
</feature>
<dbReference type="AlphaFoldDB" id="A0A9N8E9Q1"/>